<feature type="domain" description="NACHT-NTPase and P-loop NTPases N-terminal" evidence="2">
    <location>
        <begin position="12"/>
        <end position="131"/>
    </location>
</feature>
<dbReference type="Pfam" id="PF17107">
    <property type="entry name" value="SesA"/>
    <property type="match status" value="1"/>
</dbReference>
<dbReference type="Pfam" id="PF00931">
    <property type="entry name" value="NB-ARC"/>
    <property type="match status" value="1"/>
</dbReference>
<dbReference type="AlphaFoldDB" id="A0AA39V702"/>
<protein>
    <recommendedName>
        <fullName evidence="5">NB-ARC domain-containing protein</fullName>
    </recommendedName>
</protein>
<comment type="caution">
    <text evidence="3">The sequence shown here is derived from an EMBL/GenBank/DDBJ whole genome shotgun (WGS) entry which is preliminary data.</text>
</comment>
<dbReference type="GO" id="GO:0043531">
    <property type="term" value="F:ADP binding"/>
    <property type="evidence" value="ECO:0007669"/>
    <property type="project" value="InterPro"/>
</dbReference>
<dbReference type="PANTHER" id="PTHR47691">
    <property type="entry name" value="REGULATOR-RELATED"/>
    <property type="match status" value="1"/>
</dbReference>
<dbReference type="InterPro" id="IPR002182">
    <property type="entry name" value="NB-ARC"/>
</dbReference>
<evidence type="ECO:0000313" key="4">
    <source>
        <dbReference type="Proteomes" id="UP001166286"/>
    </source>
</evidence>
<sequence>MAEVVAALTLGSSIITFIDIGGSIISRVREYIDTSQEVPEVLRDVSDRLETLLLTTKNLESALNAGKLDDGARSALKNTVAGLERQARILQGLCEHMLPPPGGMLQKARKAISSIWKEKELKNVLQKIITYESTLNLYFTIAMGLKDSSSVHWTKRTFHDVPPFALSRFIGRRRILDQVAASFRTDNLEHRMITVLLGIGGQGKTMIAREYCRRLRGHTSLFWVDASSYQKALSGMQRVSRLLESSTTSDPSSRMQMPPATKLEELLHPFVIVLDNMDHAKDFTQIMQLIPENKLCMVLITSRHRDTQHLGICIEIKAMEQDEAVELLLTKCNISSNSEHQNHAESIVQTLACLPLAIDQAGAYVRSRNLPLARFIDHFETRKEAIMKYIPSGWPYQRAQDDQQCVSDLCVFTTWELSLNELRSSVDVEPLINLLTLAAFTGSSPLLPEMLRTQVEENLAAELGCRDLYTTDSKWDPSKYQDAVVQLYSVSLISEIDMDSAEIKFLIHPLVEEWLKVRAVDPKDKMYVEANTTLIHRICDRHIDHVTDFDWMERRFLCEGIMHCADQNGFFDDLTTNAGATGPISTDTKWIAKFSEVFVSALPSFVECCVECRQLEVAIAFMDTIDSYMTAGFVRVGSLPQFLCRSLCAQASIALHGWGWLETLRFSNNVQSLPDLKRVLEGDKLKMLRPGERCMPRLKLLYGQVCITLGKIEAARQLLTDGFATSQHTFGIDDVLTTEFQTTLAEVYLERREGQAAFTHLASALESGRSTITARTLVAKVFYLNGWLDKAETVLEQCLREAIPIVGIDYIMIWRIWYYRAEVLLRGEAYTAAEGFLRTMRDQMIKAKGPEHLEVLQITLQLALTKLRISEFEEAGQICQELLVLQQKRGTDTHDLIRFTKAVLWICHLQSGRTDLESSLKHDILESLENGAIPNPQLAPNWCSVARLAGHCGAVDVASVLRKHSIKAMELAFGVEFLQAMLKKEVSPEDSNNE</sequence>
<evidence type="ECO:0000259" key="2">
    <source>
        <dbReference type="Pfam" id="PF17107"/>
    </source>
</evidence>
<dbReference type="Gene3D" id="1.25.40.10">
    <property type="entry name" value="Tetratricopeptide repeat domain"/>
    <property type="match status" value="1"/>
</dbReference>
<dbReference type="InterPro" id="IPR031352">
    <property type="entry name" value="SesA"/>
</dbReference>
<accession>A0AA39V702</accession>
<evidence type="ECO:0000313" key="3">
    <source>
        <dbReference type="EMBL" id="KAK0515354.1"/>
    </source>
</evidence>
<proteinExistence type="predicted"/>
<dbReference type="Gene3D" id="3.40.50.300">
    <property type="entry name" value="P-loop containing nucleotide triphosphate hydrolases"/>
    <property type="match status" value="1"/>
</dbReference>
<organism evidence="3 4">
    <name type="scientific">Cladonia borealis</name>
    <dbReference type="NCBI Taxonomy" id="184061"/>
    <lineage>
        <taxon>Eukaryota</taxon>
        <taxon>Fungi</taxon>
        <taxon>Dikarya</taxon>
        <taxon>Ascomycota</taxon>
        <taxon>Pezizomycotina</taxon>
        <taxon>Lecanoromycetes</taxon>
        <taxon>OSLEUM clade</taxon>
        <taxon>Lecanoromycetidae</taxon>
        <taxon>Lecanorales</taxon>
        <taxon>Lecanorineae</taxon>
        <taxon>Cladoniaceae</taxon>
        <taxon>Cladonia</taxon>
    </lineage>
</organism>
<keyword evidence="4" id="KW-1185">Reference proteome</keyword>
<name>A0AA39V702_9LECA</name>
<dbReference type="EMBL" id="JAFEKC020000004">
    <property type="protein sequence ID" value="KAK0515354.1"/>
    <property type="molecule type" value="Genomic_DNA"/>
</dbReference>
<evidence type="ECO:0008006" key="5">
    <source>
        <dbReference type="Google" id="ProtNLM"/>
    </source>
</evidence>
<dbReference type="InterPro" id="IPR027417">
    <property type="entry name" value="P-loop_NTPase"/>
</dbReference>
<dbReference type="SUPFAM" id="SSF48452">
    <property type="entry name" value="TPR-like"/>
    <property type="match status" value="2"/>
</dbReference>
<gene>
    <name evidence="3" type="ORF">JMJ35_002733</name>
</gene>
<feature type="domain" description="NB-ARC" evidence="1">
    <location>
        <begin position="185"/>
        <end position="332"/>
    </location>
</feature>
<dbReference type="InterPro" id="IPR011990">
    <property type="entry name" value="TPR-like_helical_dom_sf"/>
</dbReference>
<dbReference type="Proteomes" id="UP001166286">
    <property type="component" value="Unassembled WGS sequence"/>
</dbReference>
<dbReference type="SUPFAM" id="SSF52540">
    <property type="entry name" value="P-loop containing nucleoside triphosphate hydrolases"/>
    <property type="match status" value="1"/>
</dbReference>
<evidence type="ECO:0000259" key="1">
    <source>
        <dbReference type="Pfam" id="PF00931"/>
    </source>
</evidence>
<reference evidence="3" key="1">
    <citation type="submission" date="2023-03" db="EMBL/GenBank/DDBJ databases">
        <title>Complete genome of Cladonia borealis.</title>
        <authorList>
            <person name="Park H."/>
        </authorList>
    </citation>
    <scope>NUCLEOTIDE SEQUENCE</scope>
    <source>
        <strain evidence="3">ANT050790</strain>
    </source>
</reference>
<dbReference type="PANTHER" id="PTHR47691:SF3">
    <property type="entry name" value="HTH-TYPE TRANSCRIPTIONAL REGULATOR RV0890C-RELATED"/>
    <property type="match status" value="1"/>
</dbReference>